<evidence type="ECO:0000256" key="6">
    <source>
        <dbReference type="ARBA" id="ARBA00022640"/>
    </source>
</evidence>
<evidence type="ECO:0000256" key="10">
    <source>
        <dbReference type="SAM" id="SignalP"/>
    </source>
</evidence>
<sequence length="237" mass="26195">MKTFSLIALAAPVAAFTSQNAASTRQSSTRVSETKADLESLAVELNPVVRFWDPLNLADAGLYGMDKDDSIRFLREAEIKHGRVAMAAFVGHCVQSNVVFPWKLTTDGMSYPSTDLSPPAQWDALPLESKLQIVGFVGVLEWFWYVNKTDKVGEYPKLAGKIPHPIPFELFDPFGFSKNKSEEAKARGLKAEINNGRLAMIGIFGFVTAETMEGSVPTLTNIVKHYDGNYWAPFESL</sequence>
<comment type="subunit">
    <text evidence="8">The LHC complex of chromophytic algae is composed of fucoxanthin, chlorophyll A and C bound non-covalently by fucoxanthin chlorophyll proteins (FCPs). The ratio of the pigments in LHC; fucoxanthin: chlorophyll C: chlorophyll A; (0.6-1): (0.1-0.3): (1).</text>
</comment>
<evidence type="ECO:0008006" key="12">
    <source>
        <dbReference type="Google" id="ProtNLM"/>
    </source>
</evidence>
<feature type="signal peptide" evidence="10">
    <location>
        <begin position="1"/>
        <end position="15"/>
    </location>
</feature>
<feature type="binding site" evidence="9">
    <location>
        <position position="195"/>
    </location>
    <ligand>
        <name>chlorophyll a</name>
        <dbReference type="ChEBI" id="CHEBI:58416"/>
        <label>1</label>
    </ligand>
</feature>
<evidence type="ECO:0000256" key="3">
    <source>
        <dbReference type="ARBA" id="ARBA00005933"/>
    </source>
</evidence>
<proteinExistence type="inferred from homology"/>
<feature type="binding site" evidence="9">
    <location>
        <position position="52"/>
    </location>
    <ligand>
        <name>chlorophyll a</name>
        <dbReference type="ChEBI" id="CHEBI:58416"/>
        <label>1</label>
    </ligand>
</feature>
<dbReference type="GO" id="GO:0030076">
    <property type="term" value="C:light-harvesting complex"/>
    <property type="evidence" value="ECO:0007669"/>
    <property type="project" value="UniProtKB-KW"/>
</dbReference>
<dbReference type="GO" id="GO:0016020">
    <property type="term" value="C:membrane"/>
    <property type="evidence" value="ECO:0007669"/>
    <property type="project" value="InterPro"/>
</dbReference>
<feature type="binding site" evidence="9">
    <location>
        <position position="81"/>
    </location>
    <ligand>
        <name>chlorophyll a</name>
        <dbReference type="ChEBI" id="CHEBI:58416"/>
        <label>1</label>
    </ligand>
</feature>
<accession>A0A7S4EF89</accession>
<keyword evidence="9" id="KW-0148">Chlorophyll</keyword>
<evidence type="ECO:0000256" key="1">
    <source>
        <dbReference type="ARBA" id="ARBA00004022"/>
    </source>
</evidence>
<keyword evidence="7" id="KW-0437">Light-harvesting polypeptide</keyword>
<comment type="subcellular location">
    <subcellularLocation>
        <location evidence="2">Plastid</location>
        <location evidence="2">Chloroplast</location>
    </subcellularLocation>
</comment>
<dbReference type="AlphaFoldDB" id="A0A7S4EF89"/>
<comment type="similarity">
    <text evidence="3">Belongs to the fucoxanthin chlorophyll protein family.</text>
</comment>
<organism evidence="11">
    <name type="scientific">Pseudo-nitzschia australis</name>
    <dbReference type="NCBI Taxonomy" id="44445"/>
    <lineage>
        <taxon>Eukaryota</taxon>
        <taxon>Sar</taxon>
        <taxon>Stramenopiles</taxon>
        <taxon>Ochrophyta</taxon>
        <taxon>Bacillariophyta</taxon>
        <taxon>Bacillariophyceae</taxon>
        <taxon>Bacillariophycidae</taxon>
        <taxon>Bacillariales</taxon>
        <taxon>Bacillariaceae</taxon>
        <taxon>Pseudo-nitzschia</taxon>
    </lineage>
</organism>
<feature type="binding site" evidence="9">
    <location>
        <position position="190"/>
    </location>
    <ligand>
        <name>chlorophyll a</name>
        <dbReference type="ChEBI" id="CHEBI:58416"/>
        <label>1</label>
    </ligand>
</feature>
<feature type="binding site" evidence="9">
    <location>
        <position position="225"/>
    </location>
    <ligand>
        <name>chlorophyll a</name>
        <dbReference type="ChEBI" id="CHEBI:58416"/>
        <label>1</label>
    </ligand>
</feature>
<keyword evidence="6" id="KW-0934">Plastid</keyword>
<protein>
    <recommendedName>
        <fullName evidence="12">Plastid light harvesting protein</fullName>
    </recommendedName>
</protein>
<dbReference type="GO" id="GO:0009765">
    <property type="term" value="P:photosynthesis, light harvesting"/>
    <property type="evidence" value="ECO:0007669"/>
    <property type="project" value="InterPro"/>
</dbReference>
<evidence type="ECO:0000256" key="8">
    <source>
        <dbReference type="ARBA" id="ARBA00044011"/>
    </source>
</evidence>
<feature type="binding site" evidence="9">
    <location>
        <position position="83"/>
    </location>
    <ligand>
        <name>chlorophyll a</name>
        <dbReference type="ChEBI" id="CHEBI:58416"/>
        <label>1</label>
    </ligand>
</feature>
<dbReference type="GO" id="GO:0009507">
    <property type="term" value="C:chloroplast"/>
    <property type="evidence" value="ECO:0007669"/>
    <property type="project" value="UniProtKB-SubCell"/>
</dbReference>
<feature type="binding site" evidence="9">
    <location>
        <position position="78"/>
    </location>
    <ligand>
        <name>chlorophyll a</name>
        <dbReference type="ChEBI" id="CHEBI:58416"/>
        <label>1</label>
    </ligand>
</feature>
<evidence type="ECO:0000256" key="4">
    <source>
        <dbReference type="ARBA" id="ARBA00022528"/>
    </source>
</evidence>
<dbReference type="PANTHER" id="PTHR21649">
    <property type="entry name" value="CHLOROPHYLL A/B BINDING PROTEIN"/>
    <property type="match status" value="1"/>
</dbReference>
<keyword evidence="4" id="KW-0150">Chloroplast</keyword>
<evidence type="ECO:0000313" key="11">
    <source>
        <dbReference type="EMBL" id="CAE0708806.1"/>
    </source>
</evidence>
<feature type="chain" id="PRO_5031354395" description="Plastid light harvesting protein" evidence="10">
    <location>
        <begin position="16"/>
        <end position="237"/>
    </location>
</feature>
<evidence type="ECO:0000256" key="9">
    <source>
        <dbReference type="PIRSR" id="PIRSR601344-1"/>
    </source>
</evidence>
<evidence type="ECO:0000256" key="7">
    <source>
        <dbReference type="ARBA" id="ARBA00023243"/>
    </source>
</evidence>
<keyword evidence="5" id="KW-0602">Photosynthesis</keyword>
<dbReference type="Gene3D" id="1.10.3460.10">
    <property type="entry name" value="Chlorophyll a/b binding protein domain"/>
    <property type="match status" value="1"/>
</dbReference>
<gene>
    <name evidence="11" type="ORF">PAUS00366_LOCUS1526</name>
</gene>
<evidence type="ECO:0000256" key="2">
    <source>
        <dbReference type="ARBA" id="ARBA00004229"/>
    </source>
</evidence>
<name>A0A7S4EF89_9STRA</name>
<keyword evidence="10" id="KW-0732">Signal</keyword>
<keyword evidence="9" id="KW-0157">Chromophore</keyword>
<dbReference type="SUPFAM" id="SSF103511">
    <property type="entry name" value="Chlorophyll a-b binding protein"/>
    <property type="match status" value="1"/>
</dbReference>
<reference evidence="11" key="1">
    <citation type="submission" date="2021-01" db="EMBL/GenBank/DDBJ databases">
        <authorList>
            <person name="Corre E."/>
            <person name="Pelletier E."/>
            <person name="Niang G."/>
            <person name="Scheremetjew M."/>
            <person name="Finn R."/>
            <person name="Kale V."/>
            <person name="Holt S."/>
            <person name="Cochrane G."/>
            <person name="Meng A."/>
            <person name="Brown T."/>
            <person name="Cohen L."/>
        </authorList>
    </citation>
    <scope>NUCLEOTIDE SEQUENCE</scope>
    <source>
        <strain evidence="11">10249 10 AB</strain>
    </source>
</reference>
<feature type="binding site" description="axial binding residue" evidence="9">
    <location>
        <position position="158"/>
    </location>
    <ligand>
        <name>chlorophyll b</name>
        <dbReference type="ChEBI" id="CHEBI:61721"/>
        <label>1</label>
    </ligand>
    <ligandPart>
        <name>Mg</name>
        <dbReference type="ChEBI" id="CHEBI:25107"/>
    </ligandPart>
</feature>
<dbReference type="InterPro" id="IPR001344">
    <property type="entry name" value="Chloro_AB-bd_pln"/>
</dbReference>
<feature type="binding site" evidence="9">
    <location>
        <position position="197"/>
    </location>
    <ligand>
        <name>chlorophyll a</name>
        <dbReference type="ChEBI" id="CHEBI:58416"/>
        <label>1</label>
    </ligand>
</feature>
<evidence type="ECO:0000256" key="5">
    <source>
        <dbReference type="ARBA" id="ARBA00022531"/>
    </source>
</evidence>
<comment type="function">
    <text evidence="1">The light-harvesting complex (LHC) functions as a light receptor, it captures and delivers excitation energy to photosystems with which it is closely associated. Energy is transferred from the carotenoid and chlorophyll C (or B) to chlorophyll A and the photosynthetic reaction centers where it is used to synthesize ATP and reducing power.</text>
</comment>
<dbReference type="EMBL" id="HBIX01002071">
    <property type="protein sequence ID" value="CAE0708806.1"/>
    <property type="molecule type" value="Transcribed_RNA"/>
</dbReference>
<dbReference type="Pfam" id="PF00504">
    <property type="entry name" value="Chloroa_b-bind"/>
    <property type="match status" value="1"/>
</dbReference>
<feature type="binding site" evidence="9">
    <location>
        <position position="192"/>
    </location>
    <ligand>
        <name>chlorophyll a</name>
        <dbReference type="ChEBI" id="CHEBI:58416"/>
        <label>1</label>
    </ligand>
</feature>
<dbReference type="GO" id="GO:0016168">
    <property type="term" value="F:chlorophyll binding"/>
    <property type="evidence" value="ECO:0007669"/>
    <property type="project" value="UniProtKB-KW"/>
</dbReference>
<dbReference type="InterPro" id="IPR022796">
    <property type="entry name" value="Chloroa_b-bind"/>
</dbReference>